<protein>
    <submittedName>
        <fullName evidence="2">Uncharacterized protein</fullName>
    </submittedName>
</protein>
<dbReference type="RefSeq" id="WP_157731751.1">
    <property type="nucleotide sequence ID" value="NZ_CP018477.1"/>
</dbReference>
<dbReference type="AlphaFoldDB" id="A0A286RD15"/>
<dbReference type="KEGG" id="ttf:THTE_1253"/>
<reference evidence="2 3" key="1">
    <citation type="journal article" name="Front. Microbiol.">
        <title>Sugar Metabolism of the First Thermophilic Planctomycete Thermogutta terrifontis: Comparative Genomic and Transcriptomic Approaches.</title>
        <authorList>
            <person name="Elcheninov A.G."/>
            <person name="Menzel P."/>
            <person name="Gudbergsdottir S.R."/>
            <person name="Slesarev A.I."/>
            <person name="Kadnikov V.V."/>
            <person name="Krogh A."/>
            <person name="Bonch-Osmolovskaya E.A."/>
            <person name="Peng X."/>
            <person name="Kublanov I.V."/>
        </authorList>
    </citation>
    <scope>NUCLEOTIDE SEQUENCE [LARGE SCALE GENOMIC DNA]</scope>
    <source>
        <strain evidence="2 3">R1</strain>
    </source>
</reference>
<keyword evidence="1" id="KW-1133">Transmembrane helix</keyword>
<accession>A0A286RD15</accession>
<evidence type="ECO:0000256" key="1">
    <source>
        <dbReference type="SAM" id="Phobius"/>
    </source>
</evidence>
<dbReference type="OrthoDB" id="9879575at2"/>
<keyword evidence="1" id="KW-0472">Membrane</keyword>
<feature type="transmembrane region" description="Helical" evidence="1">
    <location>
        <begin position="16"/>
        <end position="39"/>
    </location>
</feature>
<evidence type="ECO:0000313" key="2">
    <source>
        <dbReference type="EMBL" id="ASV73855.1"/>
    </source>
</evidence>
<dbReference type="EMBL" id="CP018477">
    <property type="protein sequence ID" value="ASV73855.1"/>
    <property type="molecule type" value="Genomic_DNA"/>
</dbReference>
<sequence length="336" mass="37418">MKRFGSDRPGLAPLELVIAVPLFLFIMALMINFGTVAAWRVRALAVARHTVWASRHPRNLALAPRPEYWPANAGLGSGGDADAPILDDPRVDLPVARGPRLGSFVVNSELLDPARGFRRGSSELTRDFPLLPTLGPYELRSRAPLLDNCWQYHQMSLPRYWHDRWAHRVTALYQLPTAGGNYLAMYVQAALAILNMPERPALLILDRDPEFPAYAQRFGWRGGGSPDFHPSLTSFCTTDLSVAHDEVERLLDRIGGVRPQQGPPRVNHVPSLAERMASAYINLYQSVIQELNSQLNAVPPPPPGQIAAIQAEIAQLQQWVGILSNFRQSLQNHGRR</sequence>
<dbReference type="Proteomes" id="UP000215086">
    <property type="component" value="Chromosome"/>
</dbReference>
<keyword evidence="3" id="KW-1185">Reference proteome</keyword>
<evidence type="ECO:0000313" key="3">
    <source>
        <dbReference type="Proteomes" id="UP000215086"/>
    </source>
</evidence>
<name>A0A286RD15_9BACT</name>
<organism evidence="2 3">
    <name type="scientific">Thermogutta terrifontis</name>
    <dbReference type="NCBI Taxonomy" id="1331910"/>
    <lineage>
        <taxon>Bacteria</taxon>
        <taxon>Pseudomonadati</taxon>
        <taxon>Planctomycetota</taxon>
        <taxon>Planctomycetia</taxon>
        <taxon>Pirellulales</taxon>
        <taxon>Thermoguttaceae</taxon>
        <taxon>Thermogutta</taxon>
    </lineage>
</organism>
<gene>
    <name evidence="2" type="ORF">THTE_1253</name>
</gene>
<keyword evidence="1" id="KW-0812">Transmembrane</keyword>
<proteinExistence type="predicted"/>